<evidence type="ECO:0000313" key="2">
    <source>
        <dbReference type="EMBL" id="EET07808.1"/>
    </source>
</evidence>
<reference evidence="2" key="1">
    <citation type="submission" date="2009-05" db="EMBL/GenBank/DDBJ databases">
        <authorList>
            <person name="Harkins D.M."/>
            <person name="DeShazer D."/>
            <person name="Woods D.E."/>
            <person name="Brinkac L.M."/>
            <person name="Brown K.A."/>
            <person name="Hung G.C."/>
            <person name="Tuanyok A."/>
            <person name="Zhang B."/>
            <person name="Nierman W.C."/>
        </authorList>
    </citation>
    <scope>NUCLEOTIDE SEQUENCE [LARGE SCALE GENOMIC DNA]</scope>
    <source>
        <strain evidence="2">1710a</strain>
    </source>
</reference>
<dbReference type="Proteomes" id="UP000001812">
    <property type="component" value="Chromosome I"/>
</dbReference>
<organism evidence="2">
    <name type="scientific">Burkholderia pseudomallei 1710a</name>
    <dbReference type="NCBI Taxonomy" id="320371"/>
    <lineage>
        <taxon>Bacteria</taxon>
        <taxon>Pseudomonadati</taxon>
        <taxon>Pseudomonadota</taxon>
        <taxon>Betaproteobacteria</taxon>
        <taxon>Burkholderiales</taxon>
        <taxon>Burkholderiaceae</taxon>
        <taxon>Burkholderia</taxon>
        <taxon>pseudomallei group</taxon>
    </lineage>
</organism>
<proteinExistence type="predicted"/>
<name>A0A0E1W3S5_BURPE</name>
<dbReference type="EMBL" id="CM000832">
    <property type="protein sequence ID" value="EET07808.1"/>
    <property type="molecule type" value="Genomic_DNA"/>
</dbReference>
<sequence length="70" mass="7491">MPVEAILGGLAAACSVFLKRILQSVAPLPTNARRLPRTVPPDACPRRPLRSPAPPCAARSSSPTARFCRR</sequence>
<gene>
    <name evidence="2" type="ORF">BURPS1710A_0606</name>
</gene>
<dbReference type="HOGENOM" id="CLU_2750046_0_0_4"/>
<feature type="region of interest" description="Disordered" evidence="1">
    <location>
        <begin position="32"/>
        <end position="70"/>
    </location>
</feature>
<protein>
    <submittedName>
        <fullName evidence="2">Uncharacterized protein</fullName>
    </submittedName>
</protein>
<evidence type="ECO:0000256" key="1">
    <source>
        <dbReference type="SAM" id="MobiDB-lite"/>
    </source>
</evidence>
<accession>A0A0E1W3S5</accession>
<dbReference type="AlphaFoldDB" id="A0A0E1W3S5"/>